<proteinExistence type="predicted"/>
<reference evidence="1 2" key="1">
    <citation type="submission" date="2020-07" db="EMBL/GenBank/DDBJ databases">
        <title>Draft whole-genome sequence of Heliobacterium chlorum DSM 3682, type strain.</title>
        <authorList>
            <person name="Kyndt J.A."/>
            <person name="Meyer T.E."/>
            <person name="Imhoff J.F."/>
        </authorList>
    </citation>
    <scope>NUCLEOTIDE SEQUENCE [LARGE SCALE GENOMIC DNA]</scope>
    <source>
        <strain evidence="1 2">DSM 3682</strain>
    </source>
</reference>
<accession>A0ABR7SWZ2</accession>
<dbReference type="RefSeq" id="WP_188038255.1">
    <property type="nucleotide sequence ID" value="NZ_JACVHF010000001.1"/>
</dbReference>
<protein>
    <submittedName>
        <fullName evidence="1">Uncharacterized protein</fullName>
    </submittedName>
</protein>
<evidence type="ECO:0000313" key="2">
    <source>
        <dbReference type="Proteomes" id="UP000617402"/>
    </source>
</evidence>
<gene>
    <name evidence="1" type="ORF">H1S01_00955</name>
</gene>
<dbReference type="Proteomes" id="UP000617402">
    <property type="component" value="Unassembled WGS sequence"/>
</dbReference>
<evidence type="ECO:0000313" key="1">
    <source>
        <dbReference type="EMBL" id="MBC9783073.1"/>
    </source>
</evidence>
<comment type="caution">
    <text evidence="1">The sequence shown here is derived from an EMBL/GenBank/DDBJ whole genome shotgun (WGS) entry which is preliminary data.</text>
</comment>
<organism evidence="1 2">
    <name type="scientific">Heliobacterium chlorum</name>
    <dbReference type="NCBI Taxonomy" id="2698"/>
    <lineage>
        <taxon>Bacteria</taxon>
        <taxon>Bacillati</taxon>
        <taxon>Bacillota</taxon>
        <taxon>Clostridia</taxon>
        <taxon>Eubacteriales</taxon>
        <taxon>Heliobacteriaceae</taxon>
        <taxon>Heliobacterium</taxon>
    </lineage>
</organism>
<name>A0ABR7SWZ2_HELCL</name>
<dbReference type="EMBL" id="JACVHF010000001">
    <property type="protein sequence ID" value="MBC9783073.1"/>
    <property type="molecule type" value="Genomic_DNA"/>
</dbReference>
<keyword evidence="2" id="KW-1185">Reference proteome</keyword>
<sequence>MSLAELLREGEEFKYEMLKLKLSDNFFKSKKYLDWIERCIQSLNDQISSEPLAKKFLHLSKKPTQFNDITHDGILYMLRAFCLTERG</sequence>